<evidence type="ECO:0000256" key="5">
    <source>
        <dbReference type="ARBA" id="ARBA00023136"/>
    </source>
</evidence>
<organism evidence="9 10">
    <name type="scientific">Allacma fusca</name>
    <dbReference type="NCBI Taxonomy" id="39272"/>
    <lineage>
        <taxon>Eukaryota</taxon>
        <taxon>Metazoa</taxon>
        <taxon>Ecdysozoa</taxon>
        <taxon>Arthropoda</taxon>
        <taxon>Hexapoda</taxon>
        <taxon>Collembola</taxon>
        <taxon>Symphypleona</taxon>
        <taxon>Sminthuridae</taxon>
        <taxon>Allacma</taxon>
    </lineage>
</organism>
<sequence>MLPVGILLQIALKIPTRARGLSGLFLFYGIIINTFFNSNLMSFLTLPELEHVPETPEELWKMKEYDIKYLYFPGSAADLFFSHIKSPMYLDIKNRMKYLPPSATIQSMMETALVPKTAQFHYDLIGQMNVAQNLTFHAGFIPMKMSRTTIFNLFLGFLLRKYSKLTETVSYNVGKLQNSGHFEKWFEQTLDIVRGGGIKWLKKVKAEDRREELGYRIVELAEEAMTSTTKPFALMEFGLSFCCLAIGLFFGFASFLMERFLIPGSKNQAQGWLSLWFLSIKIPT</sequence>
<feature type="transmembrane region" description="Helical" evidence="8">
    <location>
        <begin position="237"/>
        <end position="257"/>
    </location>
</feature>
<evidence type="ECO:0000313" key="9">
    <source>
        <dbReference type="EMBL" id="CAG7827132.1"/>
    </source>
</evidence>
<protein>
    <recommendedName>
        <fullName evidence="11">Ionotropic glutamate receptor C-terminal domain-containing protein</fullName>
    </recommendedName>
</protein>
<dbReference type="AlphaFoldDB" id="A0A8J2L1E4"/>
<keyword evidence="2" id="KW-1003">Cell membrane</keyword>
<keyword evidence="4 8" id="KW-1133">Transmembrane helix</keyword>
<dbReference type="PANTHER" id="PTHR42643:SF24">
    <property type="entry name" value="IONOTROPIC RECEPTOR 60A"/>
    <property type="match status" value="1"/>
</dbReference>
<keyword evidence="5 8" id="KW-0472">Membrane</keyword>
<dbReference type="GO" id="GO:0005886">
    <property type="term" value="C:plasma membrane"/>
    <property type="evidence" value="ECO:0007669"/>
    <property type="project" value="UniProtKB-SubCell"/>
</dbReference>
<keyword evidence="10" id="KW-1185">Reference proteome</keyword>
<comment type="caution">
    <text evidence="9">The sequence shown here is derived from an EMBL/GenBank/DDBJ whole genome shotgun (WGS) entry which is preliminary data.</text>
</comment>
<keyword evidence="6" id="KW-0675">Receptor</keyword>
<gene>
    <name evidence="9" type="ORF">AFUS01_LOCUS37135</name>
</gene>
<evidence type="ECO:0000256" key="2">
    <source>
        <dbReference type="ARBA" id="ARBA00022475"/>
    </source>
</evidence>
<proteinExistence type="predicted"/>
<evidence type="ECO:0000256" key="7">
    <source>
        <dbReference type="ARBA" id="ARBA00023180"/>
    </source>
</evidence>
<evidence type="ECO:0000256" key="8">
    <source>
        <dbReference type="SAM" id="Phobius"/>
    </source>
</evidence>
<evidence type="ECO:0000256" key="3">
    <source>
        <dbReference type="ARBA" id="ARBA00022692"/>
    </source>
</evidence>
<comment type="subcellular location">
    <subcellularLocation>
        <location evidence="1">Cell membrane</location>
        <topology evidence="1">Multi-pass membrane protein</topology>
    </subcellularLocation>
</comment>
<evidence type="ECO:0008006" key="11">
    <source>
        <dbReference type="Google" id="ProtNLM"/>
    </source>
</evidence>
<evidence type="ECO:0000256" key="4">
    <source>
        <dbReference type="ARBA" id="ARBA00022989"/>
    </source>
</evidence>
<dbReference type="InterPro" id="IPR052192">
    <property type="entry name" value="Insect_Ionotropic_Sensory_Rcpt"/>
</dbReference>
<evidence type="ECO:0000256" key="1">
    <source>
        <dbReference type="ARBA" id="ARBA00004651"/>
    </source>
</evidence>
<evidence type="ECO:0000313" key="10">
    <source>
        <dbReference type="Proteomes" id="UP000708208"/>
    </source>
</evidence>
<name>A0A8J2L1E4_9HEXA</name>
<dbReference type="Proteomes" id="UP000708208">
    <property type="component" value="Unassembled WGS sequence"/>
</dbReference>
<reference evidence="9" key="1">
    <citation type="submission" date="2021-06" db="EMBL/GenBank/DDBJ databases">
        <authorList>
            <person name="Hodson N. C."/>
            <person name="Mongue J. A."/>
            <person name="Jaron S. K."/>
        </authorList>
    </citation>
    <scope>NUCLEOTIDE SEQUENCE</scope>
</reference>
<dbReference type="EMBL" id="CAJVCH010542375">
    <property type="protein sequence ID" value="CAG7827132.1"/>
    <property type="molecule type" value="Genomic_DNA"/>
</dbReference>
<keyword evidence="7" id="KW-0325">Glycoprotein</keyword>
<evidence type="ECO:0000256" key="6">
    <source>
        <dbReference type="ARBA" id="ARBA00023170"/>
    </source>
</evidence>
<accession>A0A8J2L1E4</accession>
<dbReference type="PANTHER" id="PTHR42643">
    <property type="entry name" value="IONOTROPIC RECEPTOR 20A-RELATED"/>
    <property type="match status" value="1"/>
</dbReference>
<dbReference type="OrthoDB" id="6692856at2759"/>
<keyword evidence="3 8" id="KW-0812">Transmembrane</keyword>
<feature type="transmembrane region" description="Helical" evidence="8">
    <location>
        <begin position="21"/>
        <end position="44"/>
    </location>
</feature>